<evidence type="ECO:0000313" key="2">
    <source>
        <dbReference type="WBParaSite" id="PS1159_v2.g7661.t1"/>
    </source>
</evidence>
<dbReference type="WBParaSite" id="PS1159_v2.g7661.t1">
    <property type="protein sequence ID" value="PS1159_v2.g7661.t1"/>
    <property type="gene ID" value="PS1159_v2.g7661"/>
</dbReference>
<sequence>MTSNAMKNIGFTPNEELAQFQAQANQRRKKAEHEKKKGITIFNSNLSYIDNL</sequence>
<reference evidence="2" key="1">
    <citation type="submission" date="2022-11" db="UniProtKB">
        <authorList>
            <consortium name="WormBaseParasite"/>
        </authorList>
    </citation>
    <scope>IDENTIFICATION</scope>
</reference>
<proteinExistence type="predicted"/>
<protein>
    <submittedName>
        <fullName evidence="2">Uncharacterized protein</fullName>
    </submittedName>
</protein>
<dbReference type="Proteomes" id="UP000887580">
    <property type="component" value="Unplaced"/>
</dbReference>
<accession>A0AC35GR35</accession>
<evidence type="ECO:0000313" key="1">
    <source>
        <dbReference type="Proteomes" id="UP000887580"/>
    </source>
</evidence>
<name>A0AC35GR35_9BILA</name>
<organism evidence="1 2">
    <name type="scientific">Panagrolaimus sp. PS1159</name>
    <dbReference type="NCBI Taxonomy" id="55785"/>
    <lineage>
        <taxon>Eukaryota</taxon>
        <taxon>Metazoa</taxon>
        <taxon>Ecdysozoa</taxon>
        <taxon>Nematoda</taxon>
        <taxon>Chromadorea</taxon>
        <taxon>Rhabditida</taxon>
        <taxon>Tylenchina</taxon>
        <taxon>Panagrolaimomorpha</taxon>
        <taxon>Panagrolaimoidea</taxon>
        <taxon>Panagrolaimidae</taxon>
        <taxon>Panagrolaimus</taxon>
    </lineage>
</organism>